<dbReference type="EMBL" id="NCQP01000001">
    <property type="protein sequence ID" value="OWJ55398.1"/>
    <property type="molecule type" value="Genomic_DNA"/>
</dbReference>
<evidence type="ECO:0000313" key="2">
    <source>
        <dbReference type="EMBL" id="ALL00999.1"/>
    </source>
</evidence>
<dbReference type="GeneID" id="26099290"/>
<feature type="transmembrane region" description="Helical" evidence="1">
    <location>
        <begin position="136"/>
        <end position="163"/>
    </location>
</feature>
<gene>
    <name evidence="3" type="ORF">Pdsh_00885</name>
    <name evidence="2" type="ORF">Pyrde_0951</name>
</gene>
<feature type="transmembrane region" description="Helical" evidence="1">
    <location>
        <begin position="15"/>
        <end position="36"/>
    </location>
</feature>
<evidence type="ECO:0000313" key="4">
    <source>
        <dbReference type="Proteomes" id="UP000058613"/>
    </source>
</evidence>
<feature type="transmembrane region" description="Helical" evidence="1">
    <location>
        <begin position="56"/>
        <end position="74"/>
    </location>
</feature>
<evidence type="ECO:0000256" key="1">
    <source>
        <dbReference type="SAM" id="Phobius"/>
    </source>
</evidence>
<accession>A0A0P0N363</accession>
<organism evidence="2 4">
    <name type="scientific">Pyrodictium delaneyi</name>
    <dbReference type="NCBI Taxonomy" id="1273541"/>
    <lineage>
        <taxon>Archaea</taxon>
        <taxon>Thermoproteota</taxon>
        <taxon>Thermoprotei</taxon>
        <taxon>Desulfurococcales</taxon>
        <taxon>Pyrodictiaceae</taxon>
        <taxon>Pyrodictium</taxon>
    </lineage>
</organism>
<name>A0A0P0N363_9CREN</name>
<protein>
    <recommendedName>
        <fullName evidence="6">DUF3267 domain-containing protein</fullName>
    </recommendedName>
</protein>
<dbReference type="Proteomes" id="UP000058613">
    <property type="component" value="Chromosome"/>
</dbReference>
<evidence type="ECO:0008006" key="6">
    <source>
        <dbReference type="Google" id="ProtNLM"/>
    </source>
</evidence>
<keyword evidence="1" id="KW-0812">Transmembrane</keyword>
<reference evidence="2 4" key="1">
    <citation type="submission" date="2015-10" db="EMBL/GenBank/DDBJ databases">
        <title>Complete genome sequence of hyperthermophilic archaeon Pyrodictium delaneyi Su06.</title>
        <authorList>
            <person name="Jung J.-H."/>
            <person name="Lin J."/>
            <person name="Holden J.F."/>
            <person name="Park C.-S."/>
        </authorList>
    </citation>
    <scope>NUCLEOTIDE SEQUENCE [LARGE SCALE GENOMIC DNA]</scope>
    <source>
        <strain evidence="2 4">Su06</strain>
    </source>
</reference>
<dbReference type="STRING" id="1273541.Pyrde_0951"/>
<dbReference type="InterPro" id="IPR021683">
    <property type="entry name" value="DUF3267"/>
</dbReference>
<sequence length="197" mass="21371">MKSAEEKKVIVRRAWSIYAGLVAALATPIIVMYLIAPLCGRTIGCSPGGCVIEVNMIVLAASLASVVVLHELIHMVSARLIGVEGVRLRLVARMGAIMIDYSWMTPRQYLVVALTPQLLSIIALAMIAYGMIRGTLGLALCIAFVFNVSGGMVDIVNAVYFSLTHWYAKRFLLLYSENGGVAGGVVEYDDKLVVYML</sequence>
<feature type="transmembrane region" description="Helical" evidence="1">
    <location>
        <begin position="109"/>
        <end position="129"/>
    </location>
</feature>
<reference evidence="3 5" key="2">
    <citation type="submission" date="2017-05" db="EMBL/GenBank/DDBJ databases">
        <title>The draft genome of the hyperthermophilic archaeon 'Pyrodictium delaneyi strain Hulk', an iron and nitrate reducer, reveals the capacity for sulfate reduction.</title>
        <authorList>
            <person name="Demey L.M."/>
            <person name="Miller C."/>
            <person name="Manzella M."/>
            <person name="Reguera G."/>
            <person name="Kashefi K."/>
        </authorList>
    </citation>
    <scope>NUCLEOTIDE SEQUENCE [LARGE SCALE GENOMIC DNA]</scope>
    <source>
        <strain evidence="3 5">Hulk</strain>
    </source>
</reference>
<dbReference type="EMBL" id="CP013011">
    <property type="protein sequence ID" value="ALL00999.1"/>
    <property type="molecule type" value="Genomic_DNA"/>
</dbReference>
<dbReference type="Proteomes" id="UP000196694">
    <property type="component" value="Unassembled WGS sequence"/>
</dbReference>
<keyword evidence="5" id="KW-1185">Reference proteome</keyword>
<dbReference type="RefSeq" id="WP_055408692.1">
    <property type="nucleotide sequence ID" value="NZ_CP013011.1"/>
</dbReference>
<keyword evidence="1" id="KW-0472">Membrane</keyword>
<dbReference type="AlphaFoldDB" id="A0A0P0N363"/>
<evidence type="ECO:0000313" key="5">
    <source>
        <dbReference type="Proteomes" id="UP000196694"/>
    </source>
</evidence>
<dbReference type="KEGG" id="pdl:Pyrde_0951"/>
<proteinExistence type="predicted"/>
<evidence type="ECO:0000313" key="3">
    <source>
        <dbReference type="EMBL" id="OWJ55398.1"/>
    </source>
</evidence>
<keyword evidence="1" id="KW-1133">Transmembrane helix</keyword>
<dbReference type="Pfam" id="PF11667">
    <property type="entry name" value="DUF3267"/>
    <property type="match status" value="1"/>
</dbReference>